<evidence type="ECO:0000313" key="2">
    <source>
        <dbReference type="EMBL" id="MFC1850221.1"/>
    </source>
</evidence>
<dbReference type="PANTHER" id="PTHR47618">
    <property type="entry name" value="BIFUNCTIONAL OLIGORIBONUCLEASE AND PAP PHOSPHATASE NRNA"/>
    <property type="match status" value="1"/>
</dbReference>
<comment type="caution">
    <text evidence="2">The sequence shown here is derived from an EMBL/GenBank/DDBJ whole genome shotgun (WGS) entry which is preliminary data.</text>
</comment>
<dbReference type="GO" id="GO:0008441">
    <property type="term" value="F:3'(2'),5'-bisphosphate nucleotidase activity"/>
    <property type="evidence" value="ECO:0007669"/>
    <property type="project" value="UniProtKB-EC"/>
</dbReference>
<dbReference type="InterPro" id="IPR051319">
    <property type="entry name" value="Oligoribo/pAp-PDE_c-di-AMP_PDE"/>
</dbReference>
<dbReference type="PANTHER" id="PTHR47618:SF1">
    <property type="entry name" value="BIFUNCTIONAL OLIGORIBONUCLEASE AND PAP PHOSPHATASE NRNA"/>
    <property type="match status" value="1"/>
</dbReference>
<sequence>MKEALLSDDARISIITNIIEAMVSHDRFLIVGHKNPDGDCIGAMVALGLILSKFNKHPFIHLHNTPEEHFHYLLNFCRHHSICALDDFDTTRLQIEVVVACDTPKLDMLDVTPAMNTIINNRDVLVIEVDHHLGADAGYIGDEGYCLVDKASSTCELVGELALSLRDRKELLQQHQLRELFTGNLVLAILTGMITDTDMGKFLNTDRERRSFHFFSTMYGKIAARETEYATLFSSLADLSAEIQQLSSAQERCFNKIMDYKKFSPAVGYVVVPESDMNALYEHFSNETVVAASRAVANVLCEESGKFGLIAYYDNPEVSDLLQFRVRRSPYYKRFDLRALLTSFAIKDGGGHEGAIAFRFPRGQINDVAELVNNIITAIEDMIPGE</sequence>
<organism evidence="2 3">
    <name type="scientific">candidate division CSSED10-310 bacterium</name>
    <dbReference type="NCBI Taxonomy" id="2855610"/>
    <lineage>
        <taxon>Bacteria</taxon>
        <taxon>Bacteria division CSSED10-310</taxon>
    </lineage>
</organism>
<accession>A0ABV6YVJ0</accession>
<evidence type="ECO:0000259" key="1">
    <source>
        <dbReference type="Pfam" id="PF01368"/>
    </source>
</evidence>
<proteinExistence type="predicted"/>
<reference evidence="2 3" key="1">
    <citation type="submission" date="2024-09" db="EMBL/GenBank/DDBJ databases">
        <title>Laminarin stimulates single cell rates of sulfate reduction while oxygen inhibits transcriptomic activity in coastal marine sediment.</title>
        <authorList>
            <person name="Lindsay M."/>
            <person name="Orcutt B."/>
            <person name="Emerson D."/>
            <person name="Stepanauskas R."/>
            <person name="D'Angelo T."/>
        </authorList>
    </citation>
    <scope>NUCLEOTIDE SEQUENCE [LARGE SCALE GENOMIC DNA]</scope>
    <source>
        <strain evidence="2">SAG AM-311-K15</strain>
    </source>
</reference>
<protein>
    <submittedName>
        <fullName evidence="2">Bifunctional oligoribonuclease/PAP phosphatase NrnA</fullName>
        <ecNumber evidence="2">3.1.3.7</ecNumber>
    </submittedName>
</protein>
<dbReference type="EMBL" id="JBHPBY010000084">
    <property type="protein sequence ID" value="MFC1850221.1"/>
    <property type="molecule type" value="Genomic_DNA"/>
</dbReference>
<dbReference type="InterPro" id="IPR038763">
    <property type="entry name" value="DHH_sf"/>
</dbReference>
<dbReference type="Gene3D" id="3.90.1640.10">
    <property type="entry name" value="inorganic pyrophosphatase (n-terminal core)"/>
    <property type="match status" value="1"/>
</dbReference>
<dbReference type="EC" id="3.1.3.7" evidence="2"/>
<feature type="domain" description="DDH" evidence="1">
    <location>
        <begin position="28"/>
        <end position="169"/>
    </location>
</feature>
<dbReference type="SUPFAM" id="SSF64182">
    <property type="entry name" value="DHH phosphoesterases"/>
    <property type="match status" value="1"/>
</dbReference>
<keyword evidence="2" id="KW-0378">Hydrolase</keyword>
<dbReference type="InterPro" id="IPR001667">
    <property type="entry name" value="DDH_dom"/>
</dbReference>
<name>A0ABV6YVJ0_UNCC1</name>
<keyword evidence="3" id="KW-1185">Reference proteome</keyword>
<dbReference type="Proteomes" id="UP001594351">
    <property type="component" value="Unassembled WGS sequence"/>
</dbReference>
<gene>
    <name evidence="2" type="ORF">ACFL27_08525</name>
</gene>
<dbReference type="Pfam" id="PF01368">
    <property type="entry name" value="DHH"/>
    <property type="match status" value="1"/>
</dbReference>
<evidence type="ECO:0000313" key="3">
    <source>
        <dbReference type="Proteomes" id="UP001594351"/>
    </source>
</evidence>